<organism evidence="2 3">
    <name type="scientific">Cohnella xylanilytica</name>
    <dbReference type="NCBI Taxonomy" id="557555"/>
    <lineage>
        <taxon>Bacteria</taxon>
        <taxon>Bacillati</taxon>
        <taxon>Bacillota</taxon>
        <taxon>Bacilli</taxon>
        <taxon>Bacillales</taxon>
        <taxon>Paenibacillaceae</taxon>
        <taxon>Cohnella</taxon>
    </lineage>
</organism>
<reference evidence="2 3" key="1">
    <citation type="submission" date="2020-08" db="EMBL/GenBank/DDBJ databases">
        <title>Cohnella phylogeny.</title>
        <authorList>
            <person name="Dunlap C."/>
        </authorList>
    </citation>
    <scope>NUCLEOTIDE SEQUENCE [LARGE SCALE GENOMIC DNA]</scope>
    <source>
        <strain evidence="2 3">DSM 25239</strain>
    </source>
</reference>
<feature type="region of interest" description="Disordered" evidence="1">
    <location>
        <begin position="1"/>
        <end position="34"/>
    </location>
</feature>
<comment type="caution">
    <text evidence="2">The sequence shown here is derived from an EMBL/GenBank/DDBJ whole genome shotgun (WGS) entry which is preliminary data.</text>
</comment>
<dbReference type="Proteomes" id="UP000553776">
    <property type="component" value="Unassembled WGS sequence"/>
</dbReference>
<accession>A0A841UBT8</accession>
<gene>
    <name evidence="2" type="ORF">H7B90_28695</name>
</gene>
<evidence type="ECO:0000256" key="1">
    <source>
        <dbReference type="SAM" id="MobiDB-lite"/>
    </source>
</evidence>
<dbReference type="AlphaFoldDB" id="A0A841UBT8"/>
<dbReference type="InterPro" id="IPR032720">
    <property type="entry name" value="Cys_rich_CWC"/>
</dbReference>
<feature type="compositionally biased region" description="Polar residues" evidence="1">
    <location>
        <begin position="1"/>
        <end position="12"/>
    </location>
</feature>
<dbReference type="RefSeq" id="WP_185139329.1">
    <property type="nucleotide sequence ID" value="NZ_JACJVR010000127.1"/>
</dbReference>
<name>A0A841UBT8_9BACL</name>
<proteinExistence type="predicted"/>
<evidence type="ECO:0000313" key="2">
    <source>
        <dbReference type="EMBL" id="MBB6695380.1"/>
    </source>
</evidence>
<protein>
    <submittedName>
        <fullName evidence="2">Cysteine-rich CWC family protein</fullName>
    </submittedName>
</protein>
<keyword evidence="3" id="KW-1185">Reference proteome</keyword>
<sequence>MTQPTEKPSQSPEEPIVPSQGTSGRSASPLLDSEVDPSRCPLCGQPNGCAVTAGEPPGDCWCMTARIPEAVLSRIPAELRRKACVCSRCAAEDDKPMEAPSGGGK</sequence>
<dbReference type="EMBL" id="JACJVR010000127">
    <property type="protein sequence ID" value="MBB6695380.1"/>
    <property type="molecule type" value="Genomic_DNA"/>
</dbReference>
<evidence type="ECO:0000313" key="3">
    <source>
        <dbReference type="Proteomes" id="UP000553776"/>
    </source>
</evidence>
<dbReference type="Pfam" id="PF14375">
    <property type="entry name" value="Cys_rich_CWC"/>
    <property type="match status" value="1"/>
</dbReference>